<keyword evidence="1" id="KW-0732">Signal</keyword>
<keyword evidence="3" id="KW-1185">Reference proteome</keyword>
<dbReference type="Proteomes" id="UP000770661">
    <property type="component" value="Unassembled WGS sequence"/>
</dbReference>
<gene>
    <name evidence="2" type="ORF">GWK47_013670</name>
</gene>
<dbReference type="EMBL" id="JACEEZ010020343">
    <property type="protein sequence ID" value="KAG0714653.1"/>
    <property type="molecule type" value="Genomic_DNA"/>
</dbReference>
<organism evidence="2 3">
    <name type="scientific">Chionoecetes opilio</name>
    <name type="common">Atlantic snow crab</name>
    <name type="synonym">Cancer opilio</name>
    <dbReference type="NCBI Taxonomy" id="41210"/>
    <lineage>
        <taxon>Eukaryota</taxon>
        <taxon>Metazoa</taxon>
        <taxon>Ecdysozoa</taxon>
        <taxon>Arthropoda</taxon>
        <taxon>Crustacea</taxon>
        <taxon>Multicrustacea</taxon>
        <taxon>Malacostraca</taxon>
        <taxon>Eumalacostraca</taxon>
        <taxon>Eucarida</taxon>
        <taxon>Decapoda</taxon>
        <taxon>Pleocyemata</taxon>
        <taxon>Brachyura</taxon>
        <taxon>Eubrachyura</taxon>
        <taxon>Majoidea</taxon>
        <taxon>Majidae</taxon>
        <taxon>Chionoecetes</taxon>
    </lineage>
</organism>
<feature type="chain" id="PRO_5035287396" description="Secreted protein" evidence="1">
    <location>
        <begin position="20"/>
        <end position="186"/>
    </location>
</feature>
<protein>
    <recommendedName>
        <fullName evidence="4">Secreted protein</fullName>
    </recommendedName>
</protein>
<comment type="caution">
    <text evidence="2">The sequence shown here is derived from an EMBL/GenBank/DDBJ whole genome shotgun (WGS) entry which is preliminary data.</text>
</comment>
<dbReference type="AlphaFoldDB" id="A0A8J4XTV3"/>
<name>A0A8J4XTV3_CHIOP</name>
<reference evidence="2" key="1">
    <citation type="submission" date="2020-07" db="EMBL/GenBank/DDBJ databases">
        <title>The High-quality genome of the commercially important snow crab, Chionoecetes opilio.</title>
        <authorList>
            <person name="Jeong J.-H."/>
            <person name="Ryu S."/>
        </authorList>
    </citation>
    <scope>NUCLEOTIDE SEQUENCE</scope>
    <source>
        <strain evidence="2">MADBK_172401_WGS</strain>
        <tissue evidence="2">Digestive gland</tissue>
    </source>
</reference>
<evidence type="ECO:0000256" key="1">
    <source>
        <dbReference type="SAM" id="SignalP"/>
    </source>
</evidence>
<feature type="signal peptide" evidence="1">
    <location>
        <begin position="1"/>
        <end position="19"/>
    </location>
</feature>
<sequence>MVWLLLLGVVLQVLRGSGGGVGGGARLKVPLKAVSMQAAGRWCPAGVRGGEGGAADKAWSCAVAQAAATAVATTTGSSRNSSVAPPFLSSLSHAPAATAGSILLPAAGTPQHPLCTKTCCLPALPTTRCPAATHTVSSPAFRRNKVLMCVYCRGAKCDGMAGCGTGGGKMFVRLEVRRKSVALVGC</sequence>
<accession>A0A8J4XTV3</accession>
<evidence type="ECO:0008006" key="4">
    <source>
        <dbReference type="Google" id="ProtNLM"/>
    </source>
</evidence>
<evidence type="ECO:0000313" key="3">
    <source>
        <dbReference type="Proteomes" id="UP000770661"/>
    </source>
</evidence>
<proteinExistence type="predicted"/>
<evidence type="ECO:0000313" key="2">
    <source>
        <dbReference type="EMBL" id="KAG0714653.1"/>
    </source>
</evidence>